<dbReference type="eggNOG" id="COG1286">
    <property type="taxonomic scope" value="Bacteria"/>
</dbReference>
<proteinExistence type="predicted"/>
<keyword evidence="2 5" id="KW-0812">Transmembrane</keyword>
<keyword evidence="3 5" id="KW-1133">Transmembrane helix</keyword>
<dbReference type="GO" id="GO:0016020">
    <property type="term" value="C:membrane"/>
    <property type="evidence" value="ECO:0007669"/>
    <property type="project" value="UniProtKB-SubCell"/>
</dbReference>
<evidence type="ECO:0000256" key="5">
    <source>
        <dbReference type="SAM" id="Phobius"/>
    </source>
</evidence>
<evidence type="ECO:0000313" key="7">
    <source>
        <dbReference type="Proteomes" id="UP000002586"/>
    </source>
</evidence>
<evidence type="ECO:0000313" key="6">
    <source>
        <dbReference type="EMBL" id="ABK42791.1"/>
    </source>
</evidence>
<keyword evidence="7" id="KW-1185">Reference proteome</keyword>
<keyword evidence="4 5" id="KW-0472">Membrane</keyword>
<protein>
    <submittedName>
        <fullName evidence="6">Colicin V production protein</fullName>
    </submittedName>
</protein>
<evidence type="ECO:0000256" key="1">
    <source>
        <dbReference type="ARBA" id="ARBA00004141"/>
    </source>
</evidence>
<dbReference type="GO" id="GO:0009403">
    <property type="term" value="P:toxin biosynthetic process"/>
    <property type="evidence" value="ECO:0007669"/>
    <property type="project" value="InterPro"/>
</dbReference>
<organism evidence="6 7">
    <name type="scientific">Magnetococcus marinus (strain ATCC BAA-1437 / JCM 17883 / MC-1)</name>
    <dbReference type="NCBI Taxonomy" id="156889"/>
    <lineage>
        <taxon>Bacteria</taxon>
        <taxon>Pseudomonadati</taxon>
        <taxon>Pseudomonadota</taxon>
        <taxon>Magnetococcia</taxon>
        <taxon>Magnetococcales</taxon>
        <taxon>Magnetococcaceae</taxon>
        <taxon>Magnetococcus</taxon>
    </lineage>
</organism>
<dbReference type="RefSeq" id="WP_011711963.1">
    <property type="nucleotide sequence ID" value="NC_008576.1"/>
</dbReference>
<dbReference type="PANTHER" id="PTHR36926:SF1">
    <property type="entry name" value="COLICIN V PRODUCTION PROTEIN"/>
    <property type="match status" value="1"/>
</dbReference>
<dbReference type="HOGENOM" id="CLU_1276373_0_0_5"/>
<feature type="transmembrane region" description="Helical" evidence="5">
    <location>
        <begin position="62"/>
        <end position="85"/>
    </location>
</feature>
<accession>A0L498</accession>
<dbReference type="OrthoDB" id="9806894at2"/>
<evidence type="ECO:0000256" key="2">
    <source>
        <dbReference type="ARBA" id="ARBA00022692"/>
    </source>
</evidence>
<dbReference type="InterPro" id="IPR003825">
    <property type="entry name" value="Colicin-V_CvpA"/>
</dbReference>
<comment type="subcellular location">
    <subcellularLocation>
        <location evidence="1">Membrane</location>
        <topology evidence="1">Multi-pass membrane protein</topology>
    </subcellularLocation>
</comment>
<dbReference type="PANTHER" id="PTHR36926">
    <property type="entry name" value="COLICIN V PRODUCTION PROTEIN"/>
    <property type="match status" value="1"/>
</dbReference>
<dbReference type="EMBL" id="CP000471">
    <property type="protein sequence ID" value="ABK42791.1"/>
    <property type="molecule type" value="Genomic_DNA"/>
</dbReference>
<sequence length="216" mass="24212">MIWFDYLLIFILGSVLLLAANRGFFREVFALIGWVLAFIATTFLSGRLAAHLGHYVADAEMVRIMAISLVFISTLMAVWGIGYLLNWAIAPAQLNWQDRILGMSFGLVRGMLVILIGFSTVMAFGGPPQGVMKRSVLAQHFAQGAWRLSILQPSDSMLRVQGDERPTRIQTVPVPTWEADERTLEAWLHRPLEAPPAELPAPIMIHKQVEKVTRLF</sequence>
<dbReference type="STRING" id="156889.Mmc1_0264"/>
<reference evidence="6 7" key="2">
    <citation type="journal article" date="2012" name="Int. J. Syst. Evol. Microbiol.">
        <title>Magnetococcus marinus gen. nov., sp. nov., a marine, magnetotactic bacterium that represents a novel lineage (Magnetococcaceae fam. nov.; Magnetococcales ord. nov.) at the base of the Alphaproteobacteria.</title>
        <authorList>
            <person name="Bazylinski D.A."/>
            <person name="Williams T.J."/>
            <person name="Lefevre C.T."/>
            <person name="Berg R.J."/>
            <person name="Zhang C.L."/>
            <person name="Bowser S.S."/>
            <person name="Dean A.J."/>
            <person name="Beveridge T.J."/>
        </authorList>
    </citation>
    <scope>NUCLEOTIDE SEQUENCE [LARGE SCALE GENOMIC DNA]</scope>
    <source>
        <strain evidence="7">ATCC BAA-1437 / JCM 17883 / MC-1</strain>
    </source>
</reference>
<dbReference type="AlphaFoldDB" id="A0L498"/>
<gene>
    <name evidence="6" type="ordered locus">Mmc1_0264</name>
</gene>
<feature type="transmembrane region" description="Helical" evidence="5">
    <location>
        <begin position="105"/>
        <end position="125"/>
    </location>
</feature>
<evidence type="ECO:0000256" key="4">
    <source>
        <dbReference type="ARBA" id="ARBA00023136"/>
    </source>
</evidence>
<name>A0L498_MAGMM</name>
<dbReference type="InterPro" id="IPR052719">
    <property type="entry name" value="CvpA-like"/>
</dbReference>
<dbReference type="Proteomes" id="UP000002586">
    <property type="component" value="Chromosome"/>
</dbReference>
<reference evidence="7" key="1">
    <citation type="journal article" date="2009" name="Appl. Environ. Microbiol.">
        <title>Complete genome sequence of the chemolithoautotrophic marine magnetotactic coccus strain MC-1.</title>
        <authorList>
            <person name="Schubbe S."/>
            <person name="Williams T.J."/>
            <person name="Xie G."/>
            <person name="Kiss H.E."/>
            <person name="Brettin T.S."/>
            <person name="Martinez D."/>
            <person name="Ross C.A."/>
            <person name="Schuler D."/>
            <person name="Cox B.L."/>
            <person name="Nealson K.H."/>
            <person name="Bazylinski D.A."/>
        </authorList>
    </citation>
    <scope>NUCLEOTIDE SEQUENCE [LARGE SCALE GENOMIC DNA]</scope>
    <source>
        <strain evidence="7">ATCC BAA-1437 / JCM 17883 / MC-1</strain>
    </source>
</reference>
<dbReference type="KEGG" id="mgm:Mmc1_0264"/>
<evidence type="ECO:0000256" key="3">
    <source>
        <dbReference type="ARBA" id="ARBA00022989"/>
    </source>
</evidence>
<feature type="transmembrane region" description="Helical" evidence="5">
    <location>
        <begin position="32"/>
        <end position="50"/>
    </location>
</feature>
<dbReference type="Pfam" id="PF02674">
    <property type="entry name" value="Colicin_V"/>
    <property type="match status" value="1"/>
</dbReference>